<dbReference type="PATRIC" id="fig|361041.3.peg.3600"/>
<evidence type="ECO:0000313" key="2">
    <source>
        <dbReference type="Proteomes" id="UP000033514"/>
    </source>
</evidence>
<keyword evidence="2" id="KW-1185">Reference proteome</keyword>
<name>A0A0F5LGX5_9HYPH</name>
<dbReference type="Proteomes" id="UP000033514">
    <property type="component" value="Unassembled WGS sequence"/>
</dbReference>
<dbReference type="RefSeq" id="WP_046141180.1">
    <property type="nucleotide sequence ID" value="NZ_LAJG01000005.1"/>
</dbReference>
<reference evidence="1 2" key="1">
    <citation type="submission" date="2015-03" db="EMBL/GenBank/DDBJ databases">
        <authorList>
            <person name="Hassan Y.I."/>
            <person name="Lepp D."/>
            <person name="Zhou T."/>
        </authorList>
    </citation>
    <scope>NUCLEOTIDE SEQUENCE [LARGE SCALE GENOMIC DNA]</scope>
    <source>
        <strain evidence="1 2">GH2-10</strain>
    </source>
</reference>
<comment type="caution">
    <text evidence="1">The sequence shown here is derived from an EMBL/GenBank/DDBJ whole genome shotgun (WGS) entry which is preliminary data.</text>
</comment>
<dbReference type="STRING" id="361041.VW35_01050"/>
<organism evidence="1 2">
    <name type="scientific">Devosia soli</name>
    <dbReference type="NCBI Taxonomy" id="361041"/>
    <lineage>
        <taxon>Bacteria</taxon>
        <taxon>Pseudomonadati</taxon>
        <taxon>Pseudomonadota</taxon>
        <taxon>Alphaproteobacteria</taxon>
        <taxon>Hyphomicrobiales</taxon>
        <taxon>Devosiaceae</taxon>
        <taxon>Devosia</taxon>
    </lineage>
</organism>
<protein>
    <submittedName>
        <fullName evidence="1">Uncharacterized protein</fullName>
    </submittedName>
</protein>
<proteinExistence type="predicted"/>
<dbReference type="EMBL" id="LAJG01000005">
    <property type="protein sequence ID" value="KKB80827.1"/>
    <property type="molecule type" value="Genomic_DNA"/>
</dbReference>
<dbReference type="AlphaFoldDB" id="A0A0F5LGX5"/>
<accession>A0A0F5LGX5</accession>
<gene>
    <name evidence="1" type="ORF">VW35_01050</name>
</gene>
<sequence>MATQYGRPAIIEKHGRCGTCLFADLENAGTVECRRFPPAPYFEPTGRVSNIRPRVGAYYWCGEFTLDEDKAALEPSNG</sequence>
<evidence type="ECO:0000313" key="1">
    <source>
        <dbReference type="EMBL" id="KKB80827.1"/>
    </source>
</evidence>